<sequence>MEERLSDFAMHSIIISLFFSALAATAAVGKGYPALIILCIWCSLQLDTTEPGNQMGSPTETDPIPAQGNCFWSGTAPFCAGSCDNATHWECATSSCGDGACCWTGTKRHCCHKSASPSGCPTSGSTTIIF</sequence>
<protein>
    <submittedName>
        <fullName evidence="1">Unnamed protein product</fullName>
    </submittedName>
</protein>
<proteinExistence type="predicted"/>
<organism evidence="1 2">
    <name type="scientific">Aspergillus oryzae</name>
    <name type="common">Yellow koji mold</name>
    <dbReference type="NCBI Taxonomy" id="5062"/>
    <lineage>
        <taxon>Eukaryota</taxon>
        <taxon>Fungi</taxon>
        <taxon>Dikarya</taxon>
        <taxon>Ascomycota</taxon>
        <taxon>Pezizomycotina</taxon>
        <taxon>Eurotiomycetes</taxon>
        <taxon>Eurotiomycetidae</taxon>
        <taxon>Eurotiales</taxon>
        <taxon>Aspergillaceae</taxon>
        <taxon>Aspergillus</taxon>
        <taxon>Aspergillus subgen. Circumdati</taxon>
    </lineage>
</organism>
<evidence type="ECO:0000313" key="1">
    <source>
        <dbReference type="EMBL" id="GMG28501.1"/>
    </source>
</evidence>
<dbReference type="PANTHER" id="PTHR35180">
    <property type="entry name" value="PROTEIN CBG06219"/>
    <property type="match status" value="1"/>
</dbReference>
<dbReference type="EMBL" id="BSYA01000046">
    <property type="protein sequence ID" value="GMG28501.1"/>
    <property type="molecule type" value="Genomic_DNA"/>
</dbReference>
<accession>A0AAN5BR59</accession>
<reference evidence="1" key="1">
    <citation type="submission" date="2023-04" db="EMBL/GenBank/DDBJ databases">
        <title>Aspergillus oryzae NBRC 4228.</title>
        <authorList>
            <person name="Ichikawa N."/>
            <person name="Sato H."/>
            <person name="Tonouchi N."/>
        </authorList>
    </citation>
    <scope>NUCLEOTIDE SEQUENCE</scope>
    <source>
        <strain evidence="1">NBRC 4228</strain>
    </source>
</reference>
<comment type="caution">
    <text evidence="1">The sequence shown here is derived from an EMBL/GenBank/DDBJ whole genome shotgun (WGS) entry which is preliminary data.</text>
</comment>
<dbReference type="AlphaFoldDB" id="A0AAN5BR59"/>
<dbReference type="PANTHER" id="PTHR35180:SF4">
    <property type="entry name" value="PROTEIN CBG06219"/>
    <property type="match status" value="1"/>
</dbReference>
<name>A0AAN5BR59_ASPOZ</name>
<gene>
    <name evidence="1" type="ORF">Aory04_000491500</name>
</gene>
<dbReference type="Proteomes" id="UP001165205">
    <property type="component" value="Unassembled WGS sequence"/>
</dbReference>
<evidence type="ECO:0000313" key="2">
    <source>
        <dbReference type="Proteomes" id="UP001165205"/>
    </source>
</evidence>